<dbReference type="EMBL" id="JAWDJO010000098">
    <property type="protein sequence ID" value="KAL1894078.1"/>
    <property type="molecule type" value="Genomic_DNA"/>
</dbReference>
<evidence type="ECO:0000313" key="3">
    <source>
        <dbReference type="Proteomes" id="UP001583280"/>
    </source>
</evidence>
<dbReference type="PANTHER" id="PTHR34365:SF7">
    <property type="entry name" value="GLYCINE-RICH DOMAIN-CONTAINING PROTEIN 1"/>
    <property type="match status" value="1"/>
</dbReference>
<reference evidence="2 3" key="1">
    <citation type="journal article" date="2024" name="IMA Fungus">
        <title>IMA Genome - F19 : A genome assembly and annotation guide to empower mycologists, including annotated draft genome sequences of Ceratocystis pirilliformis, Diaporthe australafricana, Fusarium ophioides, Paecilomyces lecythidis, and Sporothrix stenoceras.</title>
        <authorList>
            <person name="Aylward J."/>
            <person name="Wilson A.M."/>
            <person name="Visagie C.M."/>
            <person name="Spraker J."/>
            <person name="Barnes I."/>
            <person name="Buitendag C."/>
            <person name="Ceriani C."/>
            <person name="Del Mar Angel L."/>
            <person name="du Plessis D."/>
            <person name="Fuchs T."/>
            <person name="Gasser K."/>
            <person name="Kramer D."/>
            <person name="Li W."/>
            <person name="Munsamy K."/>
            <person name="Piso A."/>
            <person name="Price J.L."/>
            <person name="Sonnekus B."/>
            <person name="Thomas C."/>
            <person name="van der Nest A."/>
            <person name="van Dijk A."/>
            <person name="van Heerden A."/>
            <person name="van Vuuren N."/>
            <person name="Yilmaz N."/>
            <person name="Duong T.A."/>
            <person name="van der Merwe N.A."/>
            <person name="Wingfield M.J."/>
            <person name="Wingfield B.D."/>
        </authorList>
    </citation>
    <scope>NUCLEOTIDE SEQUENCE [LARGE SCALE GENOMIC DNA]</scope>
    <source>
        <strain evidence="2 3">CMW 12675</strain>
    </source>
</reference>
<name>A0ABR3Z0P2_9PEZI</name>
<feature type="region of interest" description="Disordered" evidence="1">
    <location>
        <begin position="93"/>
        <end position="112"/>
    </location>
</feature>
<dbReference type="Pfam" id="PF07173">
    <property type="entry name" value="GRDP-like"/>
    <property type="match status" value="1"/>
</dbReference>
<proteinExistence type="predicted"/>
<organism evidence="2 3">
    <name type="scientific">Ceratocystis pirilliformis</name>
    <dbReference type="NCBI Taxonomy" id="259994"/>
    <lineage>
        <taxon>Eukaryota</taxon>
        <taxon>Fungi</taxon>
        <taxon>Dikarya</taxon>
        <taxon>Ascomycota</taxon>
        <taxon>Pezizomycotina</taxon>
        <taxon>Sordariomycetes</taxon>
        <taxon>Hypocreomycetidae</taxon>
        <taxon>Microascales</taxon>
        <taxon>Ceratocystidaceae</taxon>
        <taxon>Ceratocystis</taxon>
    </lineage>
</organism>
<dbReference type="PANTHER" id="PTHR34365">
    <property type="entry name" value="ENOLASE (DUF1399)"/>
    <property type="match status" value="1"/>
</dbReference>
<dbReference type="Proteomes" id="UP001583280">
    <property type="component" value="Unassembled WGS sequence"/>
</dbReference>
<gene>
    <name evidence="2" type="ORF">Cpir12675_003862</name>
</gene>
<feature type="region of interest" description="Disordered" evidence="1">
    <location>
        <begin position="1"/>
        <end position="33"/>
    </location>
</feature>
<accession>A0ABR3Z0P2</accession>
<feature type="compositionally biased region" description="Basic and acidic residues" evidence="1">
    <location>
        <begin position="93"/>
        <end position="105"/>
    </location>
</feature>
<keyword evidence="3" id="KW-1185">Reference proteome</keyword>
<sequence>MMFDDGATSSGKLHPPGNTTNLKEDIPNTSPSDIYAKGIPLNLNDGPSLPTEHRCIAHLRFLHALIELREEIGYTDGLWGICDSHAPKFLDVRPKRDETDQKRPWTSDVENSQTQRHKASLSLLREKRWSVYLARAVGRYEAWWNSMPKKHLTTDIMISKDGDSYYSRFPQQKDALVWTSDDMPPLDVLMVWHTHMLNPRDYLEDCMRAGHRSLWLAGFPWNLINQVINADFHLIGTAEARKNFESRTGHPWDNVESPMYYSLTCPIPKCNTKIHVPWTTCATEPDIEWKSTEPLVGSGYADGNFETTCPACKTKIDRKLLCLSKFIIDASNLSNRKYPMPGTVLYLVNGKPSCEKGPPETVKACHFPNVVVSAVFGKLPETFIEKEENRTMERVQLRLSIALRTNAIRNLTLERGLDSRSYQIRSKQLRKMMSRYHDNPSPFALDLVGAVVRQGVFAEKMQAIDWLHSPAIMSTMSSLILRYTRFMSLMSEPRDIMLVPTLDVDLAWHTAQLSPASYYGATAGSYGRFLDHDDKIDETKLSDGFEVTSKLYQERYQEVYSQCVCWYCEATRVQSVSSIAKMFGMSKQNQLIERFWSTNGPNDCPQNKAPHISSHSAVRVTTKRSNLHKVYQDRLDRQYAKARRRAAKNNRKLPPQDEYYNHWGTSYYMYGPYASPVYYHPGIYPCADVSSPVHVEVREAVAPVEQACLPV</sequence>
<feature type="compositionally biased region" description="Polar residues" evidence="1">
    <location>
        <begin position="7"/>
        <end position="32"/>
    </location>
</feature>
<dbReference type="InterPro" id="IPR009836">
    <property type="entry name" value="GRDP-like"/>
</dbReference>
<protein>
    <submittedName>
        <fullName evidence="2">Uncharacterized protein</fullName>
    </submittedName>
</protein>
<evidence type="ECO:0000313" key="2">
    <source>
        <dbReference type="EMBL" id="KAL1894078.1"/>
    </source>
</evidence>
<evidence type="ECO:0000256" key="1">
    <source>
        <dbReference type="SAM" id="MobiDB-lite"/>
    </source>
</evidence>
<comment type="caution">
    <text evidence="2">The sequence shown here is derived from an EMBL/GenBank/DDBJ whole genome shotgun (WGS) entry which is preliminary data.</text>
</comment>